<protein>
    <recommendedName>
        <fullName evidence="1">Glyoxalase-like domain-containing protein</fullName>
    </recommendedName>
</protein>
<evidence type="ECO:0000313" key="2">
    <source>
        <dbReference type="EMBL" id="SHG59045.1"/>
    </source>
</evidence>
<evidence type="ECO:0000259" key="1">
    <source>
        <dbReference type="Pfam" id="PF18029"/>
    </source>
</evidence>
<dbReference type="InterPro" id="IPR029068">
    <property type="entry name" value="Glyas_Bleomycin-R_OHBP_Dase"/>
</dbReference>
<dbReference type="Pfam" id="PF18029">
    <property type="entry name" value="Glyoxalase_6"/>
    <property type="match status" value="1"/>
</dbReference>
<dbReference type="InterPro" id="IPR041581">
    <property type="entry name" value="Glyoxalase_6"/>
</dbReference>
<dbReference type="EMBL" id="FQVW01000043">
    <property type="protein sequence ID" value="SHG59045.1"/>
    <property type="molecule type" value="Genomic_DNA"/>
</dbReference>
<gene>
    <name evidence="2" type="ORF">SAMN05216225_104323</name>
</gene>
<dbReference type="AlphaFoldDB" id="A0A1M5L281"/>
<feature type="domain" description="Glyoxalase-like" evidence="1">
    <location>
        <begin position="9"/>
        <end position="110"/>
    </location>
</feature>
<name>A0A1M5L281_9BACI</name>
<dbReference type="Gene3D" id="3.10.180.10">
    <property type="entry name" value="2,3-Dihydroxybiphenyl 1,2-Dioxygenase, domain 1"/>
    <property type="match status" value="1"/>
</dbReference>
<dbReference type="OrthoDB" id="9799428at2"/>
<sequence length="116" mass="13444">MNIIGIGGVFLRSEKMGEVKAWYKEVIGINLEDWNGTVIQPKSGSETTFSFFKKDSNYFPKKFDVMINFQVDNMEEVLMHLDTLGVPLVKEVEKSEYGTFVTIEDPEGRWIELWEK</sequence>
<dbReference type="STRING" id="930117.SAMN05216225_104323"/>
<evidence type="ECO:0000313" key="3">
    <source>
        <dbReference type="Proteomes" id="UP000183988"/>
    </source>
</evidence>
<keyword evidence="3" id="KW-1185">Reference proteome</keyword>
<accession>A0A1M5L281</accession>
<proteinExistence type="predicted"/>
<reference evidence="2 3" key="1">
    <citation type="submission" date="2016-11" db="EMBL/GenBank/DDBJ databases">
        <authorList>
            <person name="Jaros S."/>
            <person name="Januszkiewicz K."/>
            <person name="Wedrychowicz H."/>
        </authorList>
    </citation>
    <scope>NUCLEOTIDE SEQUENCE [LARGE SCALE GENOMIC DNA]</scope>
    <source>
        <strain evidence="2 3">IBRC-M 10683</strain>
    </source>
</reference>
<dbReference type="Proteomes" id="UP000183988">
    <property type="component" value="Unassembled WGS sequence"/>
</dbReference>
<dbReference type="RefSeq" id="WP_072891539.1">
    <property type="nucleotide sequence ID" value="NZ_FQVW01000043.1"/>
</dbReference>
<organism evidence="2 3">
    <name type="scientific">Ornithinibacillus halophilus</name>
    <dbReference type="NCBI Taxonomy" id="930117"/>
    <lineage>
        <taxon>Bacteria</taxon>
        <taxon>Bacillati</taxon>
        <taxon>Bacillota</taxon>
        <taxon>Bacilli</taxon>
        <taxon>Bacillales</taxon>
        <taxon>Bacillaceae</taxon>
        <taxon>Ornithinibacillus</taxon>
    </lineage>
</organism>
<dbReference type="SUPFAM" id="SSF54593">
    <property type="entry name" value="Glyoxalase/Bleomycin resistance protein/Dihydroxybiphenyl dioxygenase"/>
    <property type="match status" value="1"/>
</dbReference>